<dbReference type="EMBL" id="DMUP01000167">
    <property type="protein sequence ID" value="HAR56563.1"/>
    <property type="molecule type" value="Genomic_DNA"/>
</dbReference>
<keyword evidence="8 9" id="KW-0472">Membrane</keyword>
<feature type="binding site" evidence="10">
    <location>
        <position position="64"/>
    </location>
    <ligand>
        <name>Mg(2+)</name>
        <dbReference type="ChEBI" id="CHEBI:18420"/>
        <label>1</label>
        <note>catalytic</note>
    </ligand>
</feature>
<dbReference type="Pfam" id="PF00459">
    <property type="entry name" value="Inositol_P"/>
    <property type="match status" value="1"/>
</dbReference>
<dbReference type="PANTHER" id="PTHR43028:SF5">
    <property type="entry name" value="3'(2'),5'-BISPHOSPHATE NUCLEOTIDASE 1"/>
    <property type="match status" value="1"/>
</dbReference>
<dbReference type="PANTHER" id="PTHR43028">
    <property type="entry name" value="3'(2'),5'-BISPHOSPHATE NUCLEOTIDASE 1"/>
    <property type="match status" value="1"/>
</dbReference>
<dbReference type="AlphaFoldDB" id="A0A348WPV1"/>
<evidence type="ECO:0000256" key="4">
    <source>
        <dbReference type="ARBA" id="ARBA00022519"/>
    </source>
</evidence>
<dbReference type="GO" id="GO:0000103">
    <property type="term" value="P:sulfate assimilation"/>
    <property type="evidence" value="ECO:0007669"/>
    <property type="project" value="TreeGrafter"/>
</dbReference>
<evidence type="ECO:0000256" key="10">
    <source>
        <dbReference type="PIRSR" id="PIRSR600760-2"/>
    </source>
</evidence>
<dbReference type="Gene3D" id="3.30.540.10">
    <property type="entry name" value="Fructose-1,6-Bisphosphatase, subunit A, domain 1"/>
    <property type="match status" value="1"/>
</dbReference>
<feature type="binding site" evidence="9">
    <location>
        <position position="64"/>
    </location>
    <ligand>
        <name>Mg(2+)</name>
        <dbReference type="ChEBI" id="CHEBI:18420"/>
        <label>1</label>
    </ligand>
</feature>
<dbReference type="InterPro" id="IPR020550">
    <property type="entry name" value="Inositol_monophosphatase_CS"/>
</dbReference>
<comment type="subcellular location">
    <subcellularLocation>
        <location evidence="9">Cell inner membrane</location>
        <topology evidence="9">Peripheral membrane protein</topology>
        <orientation evidence="9">Cytoplasmic side</orientation>
    </subcellularLocation>
</comment>
<dbReference type="Gene3D" id="3.40.190.80">
    <property type="match status" value="1"/>
</dbReference>
<feature type="binding site" evidence="10">
    <location>
        <position position="206"/>
    </location>
    <ligand>
        <name>Mg(2+)</name>
        <dbReference type="ChEBI" id="CHEBI:18420"/>
        <label>1</label>
        <note>catalytic</note>
    </ligand>
</feature>
<feature type="binding site" evidence="9">
    <location>
        <position position="86"/>
    </location>
    <ligand>
        <name>Mg(2+)</name>
        <dbReference type="ChEBI" id="CHEBI:18420"/>
        <label>1</label>
    </ligand>
</feature>
<dbReference type="InterPro" id="IPR000760">
    <property type="entry name" value="Inositol_monophosphatase-like"/>
</dbReference>
<accession>A0A348WPV1</accession>
<dbReference type="PROSITE" id="PS00629">
    <property type="entry name" value="IMP_1"/>
    <property type="match status" value="1"/>
</dbReference>
<evidence type="ECO:0000256" key="3">
    <source>
        <dbReference type="ARBA" id="ARBA00022475"/>
    </source>
</evidence>
<evidence type="ECO:0000256" key="8">
    <source>
        <dbReference type="ARBA" id="ARBA00023136"/>
    </source>
</evidence>
<feature type="binding site" evidence="9">
    <location>
        <begin position="86"/>
        <end position="89"/>
    </location>
    <ligand>
        <name>substrate</name>
    </ligand>
</feature>
<gene>
    <name evidence="9 11" type="primary">cysQ</name>
    <name evidence="11" type="ORF">DCR58_07230</name>
</gene>
<evidence type="ECO:0000256" key="2">
    <source>
        <dbReference type="ARBA" id="ARBA00005289"/>
    </source>
</evidence>
<evidence type="ECO:0000313" key="11">
    <source>
        <dbReference type="EMBL" id="HAR56563.1"/>
    </source>
</evidence>
<feature type="binding site" evidence="10">
    <location>
        <position position="87"/>
    </location>
    <ligand>
        <name>Mg(2+)</name>
        <dbReference type="ChEBI" id="CHEBI:18420"/>
        <label>1</label>
        <note>catalytic</note>
    </ligand>
</feature>
<protein>
    <recommendedName>
        <fullName evidence="9">3'(2'),5'-bisphosphate nucleotidase CysQ</fullName>
        <ecNumber evidence="9">3.1.3.7</ecNumber>
    </recommendedName>
    <alternativeName>
        <fullName evidence="9">3'(2'),5-bisphosphonucleoside 3'(2')-phosphohydrolase</fullName>
    </alternativeName>
    <alternativeName>
        <fullName evidence="9">3'-phosphoadenosine 5'-phosphate phosphatase</fullName>
        <shortName evidence="9">PAP phosphatase</shortName>
    </alternativeName>
</protein>
<proteinExistence type="inferred from homology"/>
<keyword evidence="7 9" id="KW-0460">Magnesium</keyword>
<dbReference type="CDD" id="cd01638">
    <property type="entry name" value="CysQ"/>
    <property type="match status" value="1"/>
</dbReference>
<feature type="binding site" evidence="9">
    <location>
        <position position="206"/>
    </location>
    <ligand>
        <name>substrate</name>
    </ligand>
</feature>
<dbReference type="InterPro" id="IPR020583">
    <property type="entry name" value="Inositol_monoP_metal-BS"/>
</dbReference>
<dbReference type="HAMAP" id="MF_02095">
    <property type="entry name" value="CysQ"/>
    <property type="match status" value="1"/>
</dbReference>
<dbReference type="GO" id="GO:0050427">
    <property type="term" value="P:3'-phosphoadenosine 5'-phosphosulfate metabolic process"/>
    <property type="evidence" value="ECO:0007669"/>
    <property type="project" value="TreeGrafter"/>
</dbReference>
<comment type="similarity">
    <text evidence="2 9">Belongs to the inositol monophosphatase superfamily. CysQ family.</text>
</comment>
<dbReference type="PRINTS" id="PR00377">
    <property type="entry name" value="IMPHPHTASES"/>
</dbReference>
<comment type="function">
    <text evidence="9">Converts adenosine-3',5'-bisphosphate (PAP) to AMP.</text>
</comment>
<feature type="binding site" evidence="9">
    <location>
        <position position="64"/>
    </location>
    <ligand>
        <name>substrate</name>
    </ligand>
</feature>
<feature type="binding site" evidence="9">
    <location>
        <position position="84"/>
    </location>
    <ligand>
        <name>Mg(2+)</name>
        <dbReference type="ChEBI" id="CHEBI:18420"/>
        <label>1</label>
    </ligand>
</feature>
<sequence length="251" mass="27852">MFKRDVIRIAREAGAAIMRVKQEHSLQISTKADESPVTQADLAAHHVIVDALRKLATTYPVISEECCDISWSQRKNWHRYWLVDPLDGTQEFIKGNDEFSVNIALIEQGVPILGVVYAPALDDLYYGERDVGAELNGQSITAVTRVPETLRVMISRSHPSEETLTWLEQLTVPYETIAVGSALKLCWIAAGKADLYPRLGPTSEWDIAAGQAVLLSAGGVVNKINGEPLRYNQKESFLNPSFIAKTRAYVI</sequence>
<dbReference type="NCBIfam" id="TIGR01331">
    <property type="entry name" value="bisphos_cysQ"/>
    <property type="match status" value="1"/>
</dbReference>
<feature type="binding site" evidence="9">
    <location>
        <position position="84"/>
    </location>
    <ligand>
        <name>Mg(2+)</name>
        <dbReference type="ChEBI" id="CHEBI:18420"/>
        <label>2</label>
    </ligand>
</feature>
<dbReference type="InterPro" id="IPR050725">
    <property type="entry name" value="CysQ/Inositol_MonoPase"/>
</dbReference>
<dbReference type="FunFam" id="3.40.190.80:FF:000005">
    <property type="entry name" value="3'(2'),5'-bisphosphate nucleotidase CysQ"/>
    <property type="match status" value="1"/>
</dbReference>
<dbReference type="STRING" id="314276.OS145_01915"/>
<evidence type="ECO:0000256" key="5">
    <source>
        <dbReference type="ARBA" id="ARBA00022723"/>
    </source>
</evidence>
<reference evidence="11 12" key="1">
    <citation type="journal article" date="2018" name="Nat. Biotechnol.">
        <title>A standardized bacterial taxonomy based on genome phylogeny substantially revises the tree of life.</title>
        <authorList>
            <person name="Parks D.H."/>
            <person name="Chuvochina M."/>
            <person name="Waite D.W."/>
            <person name="Rinke C."/>
            <person name="Skarshewski A."/>
            <person name="Chaumeil P.A."/>
            <person name="Hugenholtz P."/>
        </authorList>
    </citation>
    <scope>NUCLEOTIDE SEQUENCE [LARGE SCALE GENOMIC DNA]</scope>
    <source>
        <strain evidence="11">UBA9360</strain>
    </source>
</reference>
<feature type="binding site" evidence="10">
    <location>
        <position position="84"/>
    </location>
    <ligand>
        <name>Mg(2+)</name>
        <dbReference type="ChEBI" id="CHEBI:18420"/>
        <label>1</label>
        <note>catalytic</note>
    </ligand>
</feature>
<evidence type="ECO:0000256" key="6">
    <source>
        <dbReference type="ARBA" id="ARBA00022801"/>
    </source>
</evidence>
<organism evidence="11 12">
    <name type="scientific">Idiomarina baltica</name>
    <dbReference type="NCBI Taxonomy" id="190892"/>
    <lineage>
        <taxon>Bacteria</taxon>
        <taxon>Pseudomonadati</taxon>
        <taxon>Pseudomonadota</taxon>
        <taxon>Gammaproteobacteria</taxon>
        <taxon>Alteromonadales</taxon>
        <taxon>Idiomarinaceae</taxon>
        <taxon>Idiomarina</taxon>
    </lineage>
</organism>
<dbReference type="RefSeq" id="WP_272977572.1">
    <property type="nucleotide sequence ID" value="NZ_DAIRLQ010000001.1"/>
</dbReference>
<dbReference type="GO" id="GO:0005886">
    <property type="term" value="C:plasma membrane"/>
    <property type="evidence" value="ECO:0007669"/>
    <property type="project" value="UniProtKB-SubCell"/>
</dbReference>
<evidence type="ECO:0000256" key="7">
    <source>
        <dbReference type="ARBA" id="ARBA00022842"/>
    </source>
</evidence>
<name>A0A348WPV1_9GAMM</name>
<dbReference type="InterPro" id="IPR006240">
    <property type="entry name" value="CysQ"/>
</dbReference>
<evidence type="ECO:0000313" key="12">
    <source>
        <dbReference type="Proteomes" id="UP000262878"/>
    </source>
</evidence>
<dbReference type="GO" id="GO:0000287">
    <property type="term" value="F:magnesium ion binding"/>
    <property type="evidence" value="ECO:0007669"/>
    <property type="project" value="UniProtKB-UniRule"/>
</dbReference>
<dbReference type="GO" id="GO:0008441">
    <property type="term" value="F:3'(2'),5'-bisphosphate nucleotidase activity"/>
    <property type="evidence" value="ECO:0007669"/>
    <property type="project" value="UniProtKB-UniRule"/>
</dbReference>
<comment type="caution">
    <text evidence="11">The sequence shown here is derived from an EMBL/GenBank/DDBJ whole genome shotgun (WGS) entry which is preliminary data.</text>
</comment>
<keyword evidence="6 9" id="KW-0378">Hydrolase</keyword>
<feature type="binding site" evidence="10">
    <location>
        <position position="86"/>
    </location>
    <ligand>
        <name>Mg(2+)</name>
        <dbReference type="ChEBI" id="CHEBI:18420"/>
        <label>1</label>
        <note>catalytic</note>
    </ligand>
</feature>
<comment type="cofactor">
    <cofactor evidence="9 10">
        <name>Mg(2+)</name>
        <dbReference type="ChEBI" id="CHEBI:18420"/>
    </cofactor>
</comment>
<keyword evidence="3 9" id="KW-1003">Cell membrane</keyword>
<dbReference type="SUPFAM" id="SSF56655">
    <property type="entry name" value="Carbohydrate phosphatase"/>
    <property type="match status" value="1"/>
</dbReference>
<keyword evidence="4 9" id="KW-0997">Cell inner membrane</keyword>
<feature type="binding site" evidence="9">
    <location>
        <position position="87"/>
    </location>
    <ligand>
        <name>Mg(2+)</name>
        <dbReference type="ChEBI" id="CHEBI:18420"/>
        <label>2</label>
    </ligand>
</feature>
<feature type="binding site" evidence="9">
    <location>
        <position position="206"/>
    </location>
    <ligand>
        <name>Mg(2+)</name>
        <dbReference type="ChEBI" id="CHEBI:18420"/>
        <label>2</label>
    </ligand>
</feature>
<comment type="catalytic activity">
    <reaction evidence="1 9">
        <text>adenosine 3',5'-bisphosphate + H2O = AMP + phosphate</text>
        <dbReference type="Rhea" id="RHEA:10040"/>
        <dbReference type="ChEBI" id="CHEBI:15377"/>
        <dbReference type="ChEBI" id="CHEBI:43474"/>
        <dbReference type="ChEBI" id="CHEBI:58343"/>
        <dbReference type="ChEBI" id="CHEBI:456215"/>
        <dbReference type="EC" id="3.1.3.7"/>
    </reaction>
</comment>
<dbReference type="PROSITE" id="PS00630">
    <property type="entry name" value="IMP_2"/>
    <property type="match status" value="1"/>
</dbReference>
<evidence type="ECO:0000256" key="1">
    <source>
        <dbReference type="ARBA" id="ARBA00001625"/>
    </source>
</evidence>
<keyword evidence="5 9" id="KW-0479">Metal-binding</keyword>
<dbReference type="Proteomes" id="UP000262878">
    <property type="component" value="Unassembled WGS sequence"/>
</dbReference>
<dbReference type="GO" id="GO:0046854">
    <property type="term" value="P:phosphatidylinositol phosphate biosynthetic process"/>
    <property type="evidence" value="ECO:0007669"/>
    <property type="project" value="InterPro"/>
</dbReference>
<dbReference type="EC" id="3.1.3.7" evidence="9"/>
<evidence type="ECO:0000256" key="9">
    <source>
        <dbReference type="HAMAP-Rule" id="MF_02095"/>
    </source>
</evidence>